<gene>
    <name evidence="1" type="ORF">J2792_002330</name>
</gene>
<sequence>MHVRGLMGLLVAMLCAGCDSKPEPPKVEAEMVVSPQADSFNVACVSQPVLVEYTKHVGRGEKTLASAMIDEAQCAIIPRDGKFKILAVKADLDNLLREVEFVPDGSKSTDGMWTLDEAFAPQSPSTTAL</sequence>
<reference evidence="1 2" key="1">
    <citation type="submission" date="2023-07" db="EMBL/GenBank/DDBJ databases">
        <title>Sorghum-associated microbial communities from plants grown in Nebraska, USA.</title>
        <authorList>
            <person name="Schachtman D."/>
        </authorList>
    </citation>
    <scope>NUCLEOTIDE SEQUENCE [LARGE SCALE GENOMIC DNA]</scope>
    <source>
        <strain evidence="1 2">DS1027</strain>
    </source>
</reference>
<protein>
    <recommendedName>
        <fullName evidence="3">Lipoprotein</fullName>
    </recommendedName>
</protein>
<evidence type="ECO:0000313" key="2">
    <source>
        <dbReference type="Proteomes" id="UP001184150"/>
    </source>
</evidence>
<proteinExistence type="predicted"/>
<comment type="caution">
    <text evidence="1">The sequence shown here is derived from an EMBL/GenBank/DDBJ whole genome shotgun (WGS) entry which is preliminary data.</text>
</comment>
<evidence type="ECO:0008006" key="3">
    <source>
        <dbReference type="Google" id="ProtNLM"/>
    </source>
</evidence>
<keyword evidence="2" id="KW-1185">Reference proteome</keyword>
<dbReference type="EMBL" id="JAVDRD010000005">
    <property type="protein sequence ID" value="MDR6511458.1"/>
    <property type="molecule type" value="Genomic_DNA"/>
</dbReference>
<name>A0ABU1MM86_9SPHN</name>
<organism evidence="1 2">
    <name type="scientific">Novosphingobium capsulatum</name>
    <dbReference type="NCBI Taxonomy" id="13688"/>
    <lineage>
        <taxon>Bacteria</taxon>
        <taxon>Pseudomonadati</taxon>
        <taxon>Pseudomonadota</taxon>
        <taxon>Alphaproteobacteria</taxon>
        <taxon>Sphingomonadales</taxon>
        <taxon>Sphingomonadaceae</taxon>
        <taxon>Novosphingobium</taxon>
    </lineage>
</organism>
<accession>A0ABU1MM86</accession>
<evidence type="ECO:0000313" key="1">
    <source>
        <dbReference type="EMBL" id="MDR6511458.1"/>
    </source>
</evidence>
<dbReference type="RefSeq" id="WP_309805325.1">
    <property type="nucleotide sequence ID" value="NZ_JAVDRD010000005.1"/>
</dbReference>
<dbReference type="Proteomes" id="UP001184150">
    <property type="component" value="Unassembled WGS sequence"/>
</dbReference>